<dbReference type="AlphaFoldDB" id="A0A0E9VYW6"/>
<keyword evidence="1" id="KW-1133">Transmembrane helix</keyword>
<evidence type="ECO:0000313" key="2">
    <source>
        <dbReference type="EMBL" id="JAH83324.1"/>
    </source>
</evidence>
<reference evidence="2" key="2">
    <citation type="journal article" date="2015" name="Fish Shellfish Immunol.">
        <title>Early steps in the European eel (Anguilla anguilla)-Vibrio vulnificus interaction in the gills: Role of the RtxA13 toxin.</title>
        <authorList>
            <person name="Callol A."/>
            <person name="Pajuelo D."/>
            <person name="Ebbesson L."/>
            <person name="Teles M."/>
            <person name="MacKenzie S."/>
            <person name="Amaro C."/>
        </authorList>
    </citation>
    <scope>NUCLEOTIDE SEQUENCE</scope>
</reference>
<accession>A0A0E9VYW6</accession>
<keyword evidence="1" id="KW-0812">Transmembrane</keyword>
<organism evidence="2">
    <name type="scientific">Anguilla anguilla</name>
    <name type="common">European freshwater eel</name>
    <name type="synonym">Muraena anguilla</name>
    <dbReference type="NCBI Taxonomy" id="7936"/>
    <lineage>
        <taxon>Eukaryota</taxon>
        <taxon>Metazoa</taxon>
        <taxon>Chordata</taxon>
        <taxon>Craniata</taxon>
        <taxon>Vertebrata</taxon>
        <taxon>Euteleostomi</taxon>
        <taxon>Actinopterygii</taxon>
        <taxon>Neopterygii</taxon>
        <taxon>Teleostei</taxon>
        <taxon>Anguilliformes</taxon>
        <taxon>Anguillidae</taxon>
        <taxon>Anguilla</taxon>
    </lineage>
</organism>
<protein>
    <submittedName>
        <fullName evidence="2">Uncharacterized protein</fullName>
    </submittedName>
</protein>
<feature type="transmembrane region" description="Helical" evidence="1">
    <location>
        <begin position="34"/>
        <end position="52"/>
    </location>
</feature>
<dbReference type="EMBL" id="GBXM01025253">
    <property type="protein sequence ID" value="JAH83324.1"/>
    <property type="molecule type" value="Transcribed_RNA"/>
</dbReference>
<proteinExistence type="predicted"/>
<sequence length="53" mass="6289">MFHNANYYSIWSLRFLATLSNQLLLMLRQTCASCMLYFVCSSLPLCVMCFYYI</sequence>
<reference evidence="2" key="1">
    <citation type="submission" date="2014-11" db="EMBL/GenBank/DDBJ databases">
        <authorList>
            <person name="Amaro Gonzalez C."/>
        </authorList>
    </citation>
    <scope>NUCLEOTIDE SEQUENCE</scope>
</reference>
<keyword evidence="1" id="KW-0472">Membrane</keyword>
<name>A0A0E9VYW6_ANGAN</name>
<evidence type="ECO:0000256" key="1">
    <source>
        <dbReference type="SAM" id="Phobius"/>
    </source>
</evidence>